<evidence type="ECO:0000313" key="10">
    <source>
        <dbReference type="EMBL" id="CAK9271239.1"/>
    </source>
</evidence>
<feature type="region of interest" description="Disordered" evidence="6">
    <location>
        <begin position="834"/>
        <end position="857"/>
    </location>
</feature>
<dbReference type="EMBL" id="OZ020099">
    <property type="protein sequence ID" value="CAK9271239.1"/>
    <property type="molecule type" value="Genomic_DNA"/>
</dbReference>
<dbReference type="InterPro" id="IPR000629">
    <property type="entry name" value="RNA-helicase_DEAD-box_CS"/>
</dbReference>
<keyword evidence="11" id="KW-1185">Reference proteome</keyword>
<evidence type="ECO:0000256" key="2">
    <source>
        <dbReference type="ARBA" id="ARBA00022801"/>
    </source>
</evidence>
<dbReference type="InterPro" id="IPR027417">
    <property type="entry name" value="P-loop_NTPase"/>
</dbReference>
<keyword evidence="3" id="KW-0347">Helicase</keyword>
<feature type="region of interest" description="Disordered" evidence="6">
    <location>
        <begin position="1"/>
        <end position="31"/>
    </location>
</feature>
<dbReference type="PANTHER" id="PTHR47959">
    <property type="entry name" value="ATP-DEPENDENT RNA HELICASE RHLE-RELATED"/>
    <property type="match status" value="1"/>
</dbReference>
<dbReference type="InterPro" id="IPR011545">
    <property type="entry name" value="DEAD/DEAH_box_helicase_dom"/>
</dbReference>
<accession>A0ABP0WWK0</accession>
<dbReference type="PROSITE" id="PS51192">
    <property type="entry name" value="HELICASE_ATP_BIND_1"/>
    <property type="match status" value="1"/>
</dbReference>
<gene>
    <name evidence="10" type="ORF">CSSPJE1EN1_LOCUS16717</name>
</gene>
<dbReference type="InterPro" id="IPR001650">
    <property type="entry name" value="Helicase_C-like"/>
</dbReference>
<evidence type="ECO:0000256" key="3">
    <source>
        <dbReference type="ARBA" id="ARBA00022806"/>
    </source>
</evidence>
<feature type="compositionally biased region" description="Basic and acidic residues" evidence="6">
    <location>
        <begin position="426"/>
        <end position="443"/>
    </location>
</feature>
<dbReference type="InterPro" id="IPR050079">
    <property type="entry name" value="DEAD_box_RNA_helicase"/>
</dbReference>
<evidence type="ECO:0008006" key="12">
    <source>
        <dbReference type="Google" id="ProtNLM"/>
    </source>
</evidence>
<dbReference type="PANTHER" id="PTHR47959:SF1">
    <property type="entry name" value="ATP-DEPENDENT RNA HELICASE DBPA"/>
    <property type="match status" value="1"/>
</dbReference>
<dbReference type="Pfam" id="PF00270">
    <property type="entry name" value="DEAD"/>
    <property type="match status" value="1"/>
</dbReference>
<dbReference type="InterPro" id="IPR014014">
    <property type="entry name" value="RNA_helicase_DEAD_Q_motif"/>
</dbReference>
<reference evidence="10" key="1">
    <citation type="submission" date="2024-02" db="EMBL/GenBank/DDBJ databases">
        <authorList>
            <consortium name="ELIXIR-Norway"/>
            <consortium name="Elixir Norway"/>
        </authorList>
    </citation>
    <scope>NUCLEOTIDE SEQUENCE</scope>
</reference>
<dbReference type="PROSITE" id="PS51195">
    <property type="entry name" value="Q_MOTIF"/>
    <property type="match status" value="1"/>
</dbReference>
<dbReference type="SMART" id="SM00490">
    <property type="entry name" value="HELICc"/>
    <property type="match status" value="1"/>
</dbReference>
<dbReference type="InterPro" id="IPR014001">
    <property type="entry name" value="Helicase_ATP-bd"/>
</dbReference>
<dbReference type="Proteomes" id="UP001497444">
    <property type="component" value="Chromosome 4"/>
</dbReference>
<feature type="domain" description="Helicase C-terminal" evidence="8">
    <location>
        <begin position="535"/>
        <end position="697"/>
    </location>
</feature>
<dbReference type="SMART" id="SM00487">
    <property type="entry name" value="DEXDc"/>
    <property type="match status" value="1"/>
</dbReference>
<feature type="compositionally biased region" description="Basic and acidic residues" evidence="6">
    <location>
        <begin position="150"/>
        <end position="171"/>
    </location>
</feature>
<feature type="region of interest" description="Disordered" evidence="6">
    <location>
        <begin position="416"/>
        <end position="444"/>
    </location>
</feature>
<dbReference type="CDD" id="cd18787">
    <property type="entry name" value="SF2_C_DEAD"/>
    <property type="match status" value="1"/>
</dbReference>
<name>A0ABP0WWK0_9BRYO</name>
<proteinExistence type="predicted"/>
<feature type="region of interest" description="Disordered" evidence="6">
    <location>
        <begin position="127"/>
        <end position="171"/>
    </location>
</feature>
<dbReference type="Pfam" id="PF00271">
    <property type="entry name" value="Helicase_C"/>
    <property type="match status" value="1"/>
</dbReference>
<evidence type="ECO:0000256" key="5">
    <source>
        <dbReference type="PROSITE-ProRule" id="PRU00552"/>
    </source>
</evidence>
<evidence type="ECO:0000313" key="11">
    <source>
        <dbReference type="Proteomes" id="UP001497444"/>
    </source>
</evidence>
<evidence type="ECO:0000259" key="7">
    <source>
        <dbReference type="PROSITE" id="PS51192"/>
    </source>
</evidence>
<evidence type="ECO:0000256" key="6">
    <source>
        <dbReference type="SAM" id="MobiDB-lite"/>
    </source>
</evidence>
<feature type="domain" description="Helicase ATP-binding" evidence="7">
    <location>
        <begin position="233"/>
        <end position="480"/>
    </location>
</feature>
<keyword evidence="1" id="KW-0547">Nucleotide-binding</keyword>
<evidence type="ECO:0000256" key="4">
    <source>
        <dbReference type="ARBA" id="ARBA00022840"/>
    </source>
</evidence>
<organism evidence="10 11">
    <name type="scientific">Sphagnum jensenii</name>
    <dbReference type="NCBI Taxonomy" id="128206"/>
    <lineage>
        <taxon>Eukaryota</taxon>
        <taxon>Viridiplantae</taxon>
        <taxon>Streptophyta</taxon>
        <taxon>Embryophyta</taxon>
        <taxon>Bryophyta</taxon>
        <taxon>Sphagnophytina</taxon>
        <taxon>Sphagnopsida</taxon>
        <taxon>Sphagnales</taxon>
        <taxon>Sphagnaceae</taxon>
        <taxon>Sphagnum</taxon>
    </lineage>
</organism>
<dbReference type="PROSITE" id="PS51194">
    <property type="entry name" value="HELICASE_CTER"/>
    <property type="match status" value="1"/>
</dbReference>
<evidence type="ECO:0000256" key="1">
    <source>
        <dbReference type="ARBA" id="ARBA00022741"/>
    </source>
</evidence>
<protein>
    <recommendedName>
        <fullName evidence="12">DEAD-box ATP-dependent RNA helicase 13</fullName>
    </recommendedName>
</protein>
<keyword evidence="2" id="KW-0378">Hydrolase</keyword>
<feature type="compositionally biased region" description="Basic and acidic residues" evidence="6">
    <location>
        <begin position="22"/>
        <end position="31"/>
    </location>
</feature>
<feature type="compositionally biased region" description="Basic residues" evidence="6">
    <location>
        <begin position="91"/>
        <end position="100"/>
    </location>
</feature>
<sequence>MEGGERRNKFSGKRKRGGSGGEQKKVARRWDSGLAWKDVTPSESVSLLLGSDEGGFMSLEEVDCSAFEGSDGNLLVSTLNVNDEPSELFANKKKRKKKGIKAPSSNSVNDETLVDNTLTAFRKKIPSKSALSSKGSDDKGLLEVDPSPPHLDEEPGRPKKEKIQKNQHASRLEDCMESLKDDALQETIGTDVADREAIDMSSWAELRIHPLLLKALSALGFREPTPIQKACIPAAAHQGKDVIGAAETGSGKTLAFSIPILQRLLDEQDKVLRQTDYSCESEEISGQMKKHSGTGSPLRALIITPTRELALQVCEHVRAAAKFTSIKVVPIVGGMAAQKQQRLLKQQPHIVVGTPGRLWELMSGGESHLLELSLLSFFVLDEADRMVEKGHFQELQSIIDMLPSTNRKLHSHSLVQASTAPNGKLPRHESESDDREAPTHREEGVEEMPVDGVQFGSDIHEPQNETLKKKRQTLVFSATLALPPGFKKKLKRGFLGDNGVSKKNEYSVASLSERAGVSHQAAIIDLTTRTVVAKKLEESVIECREEEKDAYLYYVLKVHGCGRTLVFCTSIAALRRVSALLRLLQVPVWPLHAQMQQKQRLKAMDRFKSSEDCVMVATDVAARGLDVEGIRTVIHYQLPHSAEMYVHRSGRTARADTDGCSIALISPADRSKYSTLCRALSKAKGLSAFPVDVTYMPAVQRRVSLACEVDKVLRKHSQSKAEQSWLTRHAEALEIKLQNSDEDEMGPSSSKKSGLVEVQKLQQDLHNLLKQPLEPKAFSRRYITGSGISPLLAKQLKEYTATKASKVGMHLSNNSGKQGRLVVIGQEAMEPLDALRKSTSHPASLENVIRSKRRRGK</sequence>
<evidence type="ECO:0000259" key="9">
    <source>
        <dbReference type="PROSITE" id="PS51195"/>
    </source>
</evidence>
<dbReference type="Gene3D" id="3.40.50.300">
    <property type="entry name" value="P-loop containing nucleotide triphosphate hydrolases"/>
    <property type="match status" value="2"/>
</dbReference>
<feature type="short sequence motif" description="Q motif" evidence="5">
    <location>
        <begin position="201"/>
        <end position="229"/>
    </location>
</feature>
<keyword evidence="4" id="KW-0067">ATP-binding</keyword>
<feature type="domain" description="DEAD-box RNA helicase Q" evidence="9">
    <location>
        <begin position="201"/>
        <end position="229"/>
    </location>
</feature>
<feature type="region of interest" description="Disordered" evidence="6">
    <location>
        <begin position="85"/>
        <end position="109"/>
    </location>
</feature>
<dbReference type="PROSITE" id="PS00039">
    <property type="entry name" value="DEAD_ATP_HELICASE"/>
    <property type="match status" value="1"/>
</dbReference>
<dbReference type="SUPFAM" id="SSF52540">
    <property type="entry name" value="P-loop containing nucleoside triphosphate hydrolases"/>
    <property type="match status" value="1"/>
</dbReference>
<evidence type="ECO:0000259" key="8">
    <source>
        <dbReference type="PROSITE" id="PS51194"/>
    </source>
</evidence>